<dbReference type="PANTHER" id="PTHR22604">
    <property type="entry name" value="OXIDOREDUCTASES"/>
    <property type="match status" value="1"/>
</dbReference>
<keyword evidence="2" id="KW-0560">Oxidoreductase</keyword>
<dbReference type="InterPro" id="IPR000683">
    <property type="entry name" value="Gfo/Idh/MocA-like_OxRdtase_N"/>
</dbReference>
<gene>
    <name evidence="8" type="ORF">AK830_g9249</name>
</gene>
<feature type="domain" description="GFO/IDH/MocA-like oxidoreductase" evidence="7">
    <location>
        <begin position="149"/>
        <end position="275"/>
    </location>
</feature>
<dbReference type="Gene3D" id="3.30.360.10">
    <property type="entry name" value="Dihydrodipicolinate Reductase, domain 2"/>
    <property type="match status" value="1"/>
</dbReference>
<comment type="catalytic activity">
    <reaction evidence="5">
        <text>D-xylose + NADP(+) = D-xylono-1,5-lactone + NADPH + H(+)</text>
        <dbReference type="Rhea" id="RHEA:22000"/>
        <dbReference type="ChEBI" id="CHEBI:15378"/>
        <dbReference type="ChEBI" id="CHEBI:15867"/>
        <dbReference type="ChEBI" id="CHEBI:53455"/>
        <dbReference type="ChEBI" id="CHEBI:57783"/>
        <dbReference type="ChEBI" id="CHEBI:58349"/>
        <dbReference type="EC" id="1.1.1.179"/>
    </reaction>
</comment>
<dbReference type="GO" id="GO:0000166">
    <property type="term" value="F:nucleotide binding"/>
    <property type="evidence" value="ECO:0007669"/>
    <property type="project" value="InterPro"/>
</dbReference>
<evidence type="ECO:0000313" key="8">
    <source>
        <dbReference type="EMBL" id="KPM37344.1"/>
    </source>
</evidence>
<evidence type="ECO:0000256" key="4">
    <source>
        <dbReference type="ARBA" id="ARBA00042988"/>
    </source>
</evidence>
<dbReference type="EMBL" id="LKCW01000169">
    <property type="protein sequence ID" value="KPM37344.1"/>
    <property type="molecule type" value="Genomic_DNA"/>
</dbReference>
<evidence type="ECO:0000256" key="2">
    <source>
        <dbReference type="ARBA" id="ARBA00023002"/>
    </source>
</evidence>
<dbReference type="InterPro" id="IPR055170">
    <property type="entry name" value="GFO_IDH_MocA-like_dom"/>
</dbReference>
<dbReference type="SUPFAM" id="SSF55347">
    <property type="entry name" value="Glyceraldehyde-3-phosphate dehydrogenase-like, C-terminal domain"/>
    <property type="match status" value="1"/>
</dbReference>
<feature type="domain" description="Gfo/Idh/MocA-like oxidoreductase N-terminal" evidence="6">
    <location>
        <begin position="7"/>
        <end position="136"/>
    </location>
</feature>
<comment type="similarity">
    <text evidence="1">Belongs to the Gfo/Idh/MocA family.</text>
</comment>
<dbReference type="STRING" id="78410.A0A0P7AS76"/>
<reference evidence="8 9" key="1">
    <citation type="submission" date="2015-09" db="EMBL/GenBank/DDBJ databases">
        <title>Draft genome of a European isolate of the apple canker pathogen Neonectria ditissima.</title>
        <authorList>
            <person name="Gomez-Cortecero A."/>
            <person name="Harrison R.J."/>
            <person name="Armitage A.D."/>
        </authorList>
    </citation>
    <scope>NUCLEOTIDE SEQUENCE [LARGE SCALE GENOMIC DNA]</scope>
    <source>
        <strain evidence="8 9">R09/05</strain>
    </source>
</reference>
<evidence type="ECO:0000256" key="3">
    <source>
        <dbReference type="ARBA" id="ARBA00038984"/>
    </source>
</evidence>
<dbReference type="Pfam" id="PF22725">
    <property type="entry name" value="GFO_IDH_MocA_C3"/>
    <property type="match status" value="1"/>
</dbReference>
<dbReference type="SUPFAM" id="SSF51735">
    <property type="entry name" value="NAD(P)-binding Rossmann-fold domains"/>
    <property type="match status" value="1"/>
</dbReference>
<accession>A0A0P7AS76</accession>
<dbReference type="InterPro" id="IPR036291">
    <property type="entry name" value="NAD(P)-bd_dom_sf"/>
</dbReference>
<name>A0A0P7AS76_9HYPO</name>
<organism evidence="8 9">
    <name type="scientific">Neonectria ditissima</name>
    <dbReference type="NCBI Taxonomy" id="78410"/>
    <lineage>
        <taxon>Eukaryota</taxon>
        <taxon>Fungi</taxon>
        <taxon>Dikarya</taxon>
        <taxon>Ascomycota</taxon>
        <taxon>Pezizomycotina</taxon>
        <taxon>Sordariomycetes</taxon>
        <taxon>Hypocreomycetidae</taxon>
        <taxon>Hypocreales</taxon>
        <taxon>Nectriaceae</taxon>
        <taxon>Neonectria</taxon>
    </lineage>
</organism>
<evidence type="ECO:0000256" key="5">
    <source>
        <dbReference type="ARBA" id="ARBA00049233"/>
    </source>
</evidence>
<evidence type="ECO:0000256" key="1">
    <source>
        <dbReference type="ARBA" id="ARBA00010928"/>
    </source>
</evidence>
<dbReference type="PANTHER" id="PTHR22604:SF105">
    <property type="entry name" value="TRANS-1,2-DIHYDROBENZENE-1,2-DIOL DEHYDROGENASE"/>
    <property type="match status" value="1"/>
</dbReference>
<keyword evidence="9" id="KW-1185">Reference proteome</keyword>
<sequence length="361" mass="39405">MAAARELRWGVVGAGWIAGVFVDDILAPRASGPAKHVLGAVGTASSIDKVDKFIDAHWKGDGERPKALGSYQEVYDSPDIDIVYVATPHSLHKQNCLDAIRAGKHVLCEKPFTINSKEAEEVVAAAKAKGVFLMEGVWTRFFPLAIALENKIQEGVIGRVWRSVIQIGLGADWDSLPQSHRLRDPALGGGALLDLCIYPISYSSMIMGGGKYGEEHPEIKVTSSMDIVKGIDEANVVTLQYKNPENNPQTAVCISTVLADSPLDFGRIEGKKGTITIYTKLGPSCPTGFRVKVGKEEEQDFPFEHPEGTFGFIHEADAVAQDIFAGRTESERMPLAETLRVMRLMDQVRAQNGLVYPQDKE</sequence>
<proteinExistence type="inferred from homology"/>
<dbReference type="OrthoDB" id="2129491at2759"/>
<dbReference type="EC" id="1.1.1.179" evidence="3"/>
<dbReference type="Pfam" id="PF01408">
    <property type="entry name" value="GFO_IDH_MocA"/>
    <property type="match status" value="1"/>
</dbReference>
<comment type="caution">
    <text evidence="8">The sequence shown here is derived from an EMBL/GenBank/DDBJ whole genome shotgun (WGS) entry which is preliminary data.</text>
</comment>
<dbReference type="Proteomes" id="UP000050424">
    <property type="component" value="Unassembled WGS sequence"/>
</dbReference>
<evidence type="ECO:0000313" key="9">
    <source>
        <dbReference type="Proteomes" id="UP000050424"/>
    </source>
</evidence>
<dbReference type="Gene3D" id="3.40.50.720">
    <property type="entry name" value="NAD(P)-binding Rossmann-like Domain"/>
    <property type="match status" value="1"/>
</dbReference>
<evidence type="ECO:0000259" key="6">
    <source>
        <dbReference type="Pfam" id="PF01408"/>
    </source>
</evidence>
<dbReference type="GO" id="GO:0047837">
    <property type="term" value="F:D-xylose 1-dehydrogenase (NADP+) activity"/>
    <property type="evidence" value="ECO:0007669"/>
    <property type="project" value="UniProtKB-EC"/>
</dbReference>
<evidence type="ECO:0000259" key="7">
    <source>
        <dbReference type="Pfam" id="PF22725"/>
    </source>
</evidence>
<protein>
    <recommendedName>
        <fullName evidence="3">D-xylose 1-dehydrogenase (NADP(+), D-xylono-1,5-lactone-forming)</fullName>
        <ecNumber evidence="3">1.1.1.179</ecNumber>
    </recommendedName>
    <alternativeName>
        <fullName evidence="4">D-xylose-NADP dehydrogenase</fullName>
    </alternativeName>
</protein>
<dbReference type="AlphaFoldDB" id="A0A0P7AS76"/>
<dbReference type="InterPro" id="IPR050984">
    <property type="entry name" value="Gfo/Idh/MocA_domain"/>
</dbReference>